<organism evidence="2 3">
    <name type="scientific">Dermatophagoides farinae</name>
    <name type="common">American house dust mite</name>
    <dbReference type="NCBI Taxonomy" id="6954"/>
    <lineage>
        <taxon>Eukaryota</taxon>
        <taxon>Metazoa</taxon>
        <taxon>Ecdysozoa</taxon>
        <taxon>Arthropoda</taxon>
        <taxon>Chelicerata</taxon>
        <taxon>Arachnida</taxon>
        <taxon>Acari</taxon>
        <taxon>Acariformes</taxon>
        <taxon>Sarcoptiformes</taxon>
        <taxon>Astigmata</taxon>
        <taxon>Psoroptidia</taxon>
        <taxon>Analgoidea</taxon>
        <taxon>Pyroglyphidae</taxon>
        <taxon>Dermatophagoidinae</taxon>
        <taxon>Dermatophagoides</taxon>
    </lineage>
</organism>
<dbReference type="AlphaFoldDB" id="A0A922IBY4"/>
<feature type="compositionally biased region" description="Basic and acidic residues" evidence="1">
    <location>
        <begin position="1"/>
        <end position="10"/>
    </location>
</feature>
<evidence type="ECO:0000256" key="1">
    <source>
        <dbReference type="SAM" id="MobiDB-lite"/>
    </source>
</evidence>
<name>A0A922IBY4_DERFA</name>
<reference evidence="2" key="1">
    <citation type="submission" date="2013-05" db="EMBL/GenBank/DDBJ databases">
        <authorList>
            <person name="Yim A.K.Y."/>
            <person name="Chan T.F."/>
            <person name="Ji K.M."/>
            <person name="Liu X.Y."/>
            <person name="Zhou J.W."/>
            <person name="Li R.Q."/>
            <person name="Yang K.Y."/>
            <person name="Li J."/>
            <person name="Li M."/>
            <person name="Law P.T.W."/>
            <person name="Wu Y.L."/>
            <person name="Cai Z.L."/>
            <person name="Qin H."/>
            <person name="Bao Y."/>
            <person name="Leung R.K.K."/>
            <person name="Ng P.K.S."/>
            <person name="Zou J."/>
            <person name="Zhong X.J."/>
            <person name="Ran P.X."/>
            <person name="Zhong N.S."/>
            <person name="Liu Z.G."/>
            <person name="Tsui S.K.W."/>
        </authorList>
    </citation>
    <scope>NUCLEOTIDE SEQUENCE</scope>
    <source>
        <strain evidence="2">Derf</strain>
        <tissue evidence="2">Whole organism</tissue>
    </source>
</reference>
<keyword evidence="3" id="KW-1185">Reference proteome</keyword>
<protein>
    <submittedName>
        <fullName evidence="2">Uncharacterized protein</fullName>
    </submittedName>
</protein>
<feature type="region of interest" description="Disordered" evidence="1">
    <location>
        <begin position="1"/>
        <end position="23"/>
    </location>
</feature>
<evidence type="ECO:0000313" key="2">
    <source>
        <dbReference type="EMBL" id="KAH9525903.1"/>
    </source>
</evidence>
<sequence>MKSTDEEKNVVQKKITSQGKGRHSIGNIRKRLSHAKIGKITLPSTTNNSNNNNNKFKIKFTVFEDTDETFFFYTPTYIDQNGKRIFSKRFCTRFFIRGLDSRPRLLGL</sequence>
<evidence type="ECO:0000313" key="3">
    <source>
        <dbReference type="Proteomes" id="UP000790347"/>
    </source>
</evidence>
<comment type="caution">
    <text evidence="2">The sequence shown here is derived from an EMBL/GenBank/DDBJ whole genome shotgun (WGS) entry which is preliminary data.</text>
</comment>
<proteinExistence type="predicted"/>
<reference evidence="2" key="2">
    <citation type="journal article" date="2022" name="Res Sq">
        <title>Comparative Genomics Reveals Insights into the Divergent Evolution of Astigmatic Mites and Household Pest Adaptations.</title>
        <authorList>
            <person name="Xiong Q."/>
            <person name="Wan A.T.-Y."/>
            <person name="Liu X.-Y."/>
            <person name="Fung C.S.-H."/>
            <person name="Xiao X."/>
            <person name="Malainual N."/>
            <person name="Hou J."/>
            <person name="Wang L."/>
            <person name="Wang M."/>
            <person name="Yang K."/>
            <person name="Cui Y."/>
            <person name="Leung E."/>
            <person name="Nong W."/>
            <person name="Shin S.-K."/>
            <person name="Au S."/>
            <person name="Jeong K.Y."/>
            <person name="Chew F.T."/>
            <person name="Hui J."/>
            <person name="Leung T.F."/>
            <person name="Tungtrongchitr A."/>
            <person name="Zhong N."/>
            <person name="Liu Z."/>
            <person name="Tsui S."/>
        </authorList>
    </citation>
    <scope>NUCLEOTIDE SEQUENCE</scope>
    <source>
        <strain evidence="2">Derf</strain>
        <tissue evidence="2">Whole organism</tissue>
    </source>
</reference>
<dbReference type="EMBL" id="ASGP02000001">
    <property type="protein sequence ID" value="KAH9525903.1"/>
    <property type="molecule type" value="Genomic_DNA"/>
</dbReference>
<dbReference type="Proteomes" id="UP000790347">
    <property type="component" value="Unassembled WGS sequence"/>
</dbReference>
<accession>A0A922IBY4</accession>
<gene>
    <name evidence="2" type="ORF">DERF_000035</name>
</gene>